<dbReference type="InterPro" id="IPR050734">
    <property type="entry name" value="PIH1/Kintoun_subfamily"/>
</dbReference>
<comment type="caution">
    <text evidence="5">The sequence shown here is derived from an EMBL/GenBank/DDBJ whole genome shotgun (WGS) entry which is preliminary data.</text>
</comment>
<evidence type="ECO:0000259" key="3">
    <source>
        <dbReference type="Pfam" id="PF08190"/>
    </source>
</evidence>
<dbReference type="Pfam" id="PF08190">
    <property type="entry name" value="PIH1"/>
    <property type="match status" value="1"/>
</dbReference>
<evidence type="ECO:0000313" key="5">
    <source>
        <dbReference type="EMBL" id="KAL0973239.1"/>
    </source>
</evidence>
<evidence type="ECO:0000256" key="2">
    <source>
        <dbReference type="ARBA" id="ARBA00040541"/>
    </source>
</evidence>
<name>A0ABD0WI76_UMBPY</name>
<dbReference type="InterPro" id="IPR041442">
    <property type="entry name" value="PIH1D1/2/3_CS-like"/>
</dbReference>
<keyword evidence="6" id="KW-1185">Reference proteome</keyword>
<sequence length="326" mass="36417">MSSLGCNLNVTAKEDLQPINQLWSMLEDLSQNHPERYQKLMKNQMKQRTDYCAPPQPNCCLQTELLEPKKGLLFINLCGWKRVPAPLDENKPVSVIGGQLETETNEGECYSVVDVAVSPVVLEQADRAVMNQVHLLAMRFTQQKHGLRLSQKYTISSCKLKGCLKDMLRRFSSLKSPSPPTNTVSHTPASLIQQISSLREGQSNDSTSVQFTTPVQQNCGQGDQSKNNLIQVISSSVTAQPQRPKHQLTVYSDGCGLSRSLELTVELPKVRSIADCHLSISQDDVLLEVEEIYHLYLVLPENVKEESATATFNKNNKILRLLVSLL</sequence>
<dbReference type="Pfam" id="PF18201">
    <property type="entry name" value="PIH1_CS"/>
    <property type="match status" value="1"/>
</dbReference>
<reference evidence="5 6" key="1">
    <citation type="submission" date="2024-06" db="EMBL/GenBank/DDBJ databases">
        <authorList>
            <person name="Pan Q."/>
            <person name="Wen M."/>
            <person name="Jouanno E."/>
            <person name="Zahm M."/>
            <person name="Klopp C."/>
            <person name="Cabau C."/>
            <person name="Louis A."/>
            <person name="Berthelot C."/>
            <person name="Parey E."/>
            <person name="Roest Crollius H."/>
            <person name="Montfort J."/>
            <person name="Robinson-Rechavi M."/>
            <person name="Bouchez O."/>
            <person name="Lampietro C."/>
            <person name="Lopez Roques C."/>
            <person name="Donnadieu C."/>
            <person name="Postlethwait J."/>
            <person name="Bobe J."/>
            <person name="Verreycken H."/>
            <person name="Guiguen Y."/>
        </authorList>
    </citation>
    <scope>NUCLEOTIDE SEQUENCE [LARGE SCALE GENOMIC DNA]</scope>
    <source>
        <strain evidence="5">Up_M1</strain>
        <tissue evidence="5">Testis</tissue>
    </source>
</reference>
<evidence type="ECO:0000256" key="1">
    <source>
        <dbReference type="ARBA" id="ARBA00008511"/>
    </source>
</evidence>
<dbReference type="Proteomes" id="UP001557470">
    <property type="component" value="Unassembled WGS sequence"/>
</dbReference>
<dbReference type="InterPro" id="IPR012981">
    <property type="entry name" value="PIH1_N"/>
</dbReference>
<proteinExistence type="inferred from homology"/>
<dbReference type="PANTHER" id="PTHR22997:SF6">
    <property type="entry name" value="PIH1 DOMAIN-CONTAINING PROTEIN 2"/>
    <property type="match status" value="1"/>
</dbReference>
<dbReference type="AlphaFoldDB" id="A0ABD0WI76"/>
<dbReference type="PANTHER" id="PTHR22997">
    <property type="entry name" value="PIH1 DOMAIN-CONTAINING PROTEIN 1"/>
    <property type="match status" value="1"/>
</dbReference>
<feature type="domain" description="PIH1D1/2/3 CS-like" evidence="4">
    <location>
        <begin position="259"/>
        <end position="322"/>
    </location>
</feature>
<dbReference type="EMBL" id="JAGEUA010000006">
    <property type="protein sequence ID" value="KAL0973239.1"/>
    <property type="molecule type" value="Genomic_DNA"/>
</dbReference>
<gene>
    <name evidence="5" type="ORF">UPYG_G00200850</name>
</gene>
<feature type="domain" description="PIH1 N-terminal" evidence="3">
    <location>
        <begin position="37"/>
        <end position="165"/>
    </location>
</feature>
<protein>
    <recommendedName>
        <fullName evidence="2">PIH1 domain-containing protein 2</fullName>
    </recommendedName>
</protein>
<evidence type="ECO:0000313" key="6">
    <source>
        <dbReference type="Proteomes" id="UP001557470"/>
    </source>
</evidence>
<accession>A0ABD0WI76</accession>
<evidence type="ECO:0000259" key="4">
    <source>
        <dbReference type="Pfam" id="PF18201"/>
    </source>
</evidence>
<comment type="similarity">
    <text evidence="1">Belongs to the PIH1 family.</text>
</comment>
<organism evidence="5 6">
    <name type="scientific">Umbra pygmaea</name>
    <name type="common">Eastern mudminnow</name>
    <dbReference type="NCBI Taxonomy" id="75934"/>
    <lineage>
        <taxon>Eukaryota</taxon>
        <taxon>Metazoa</taxon>
        <taxon>Chordata</taxon>
        <taxon>Craniata</taxon>
        <taxon>Vertebrata</taxon>
        <taxon>Euteleostomi</taxon>
        <taxon>Actinopterygii</taxon>
        <taxon>Neopterygii</taxon>
        <taxon>Teleostei</taxon>
        <taxon>Protacanthopterygii</taxon>
        <taxon>Esociformes</taxon>
        <taxon>Umbridae</taxon>
        <taxon>Umbra</taxon>
    </lineage>
</organism>